<evidence type="ECO:0000313" key="4">
    <source>
        <dbReference type="Proteomes" id="UP000002518"/>
    </source>
</evidence>
<evidence type="ECO:0000256" key="2">
    <source>
        <dbReference type="SAM" id="Phobius"/>
    </source>
</evidence>
<sequence length="420" mass="42725">MRLTSLLLALLVLSPTLLSTPSSGVGGGFTLDLVQAVDLPGGYILVDADVVEGSVAALLYTGDGFRLALLTGGFIEWSRPLQPPQGVEGFEPIGVDAAGGGLQVYSRGRQGLSEVLAITVYTMDGSPREERLITLGEGFRAYSASLQGSTLLVAGSLYTGLDTGWDAAAVQVDLIAGKPVSTAAYEEPGDQKAVDAAFLPGGALCLVSTAREEGGGGSLACTAGEGEWWAVPLPQGLPAGARAWDGCIAWWSGGSGWSSAQPPPAAEPQPLPGLDRVYGVAAAMHPEAGEIAVAGGSLDGSPAIAVYTGCPASGGDWWAFKLMEGQGAVAGVWTRGGEAAVHIVSGGQQALAVYRIEAKTPGEGETTTAPTPPQDTQTQEPRGLAEDLLQSLSDRRLTAVLAALALALGLAAAYTASRRG</sequence>
<evidence type="ECO:0000313" key="3">
    <source>
        <dbReference type="EMBL" id="BAA79588.2"/>
    </source>
</evidence>
<dbReference type="EnsemblBacteria" id="BAA79588">
    <property type="protein sequence ID" value="BAA79588"/>
    <property type="gene ID" value="APE_0618.1"/>
</dbReference>
<keyword evidence="4" id="KW-1185">Reference proteome</keyword>
<dbReference type="PIR" id="D72648">
    <property type="entry name" value="D72648"/>
</dbReference>
<evidence type="ECO:0000256" key="1">
    <source>
        <dbReference type="SAM" id="MobiDB-lite"/>
    </source>
</evidence>
<dbReference type="KEGG" id="ape:APE_0618.1"/>
<dbReference type="RefSeq" id="WP_010865866.1">
    <property type="nucleotide sequence ID" value="NC_000854.2"/>
</dbReference>
<dbReference type="Proteomes" id="UP000002518">
    <property type="component" value="Chromosome"/>
</dbReference>
<feature type="region of interest" description="Disordered" evidence="1">
    <location>
        <begin position="361"/>
        <end position="383"/>
    </location>
</feature>
<accession>Q9YEF8</accession>
<gene>
    <name evidence="3" type="ordered locus">APE_0618.1</name>
</gene>
<dbReference type="GeneID" id="1444768"/>
<dbReference type="STRING" id="272557.APE_0618.1"/>
<dbReference type="AlphaFoldDB" id="Q9YEF8"/>
<feature type="compositionally biased region" description="Low complexity" evidence="1">
    <location>
        <begin position="363"/>
        <end position="379"/>
    </location>
</feature>
<reference evidence="3 4" key="1">
    <citation type="journal article" date="1999" name="DNA Res.">
        <title>Complete genome sequence of an aerobic hyper-thermophilic crenarchaeon, Aeropyrum pernix K1.</title>
        <authorList>
            <person name="Kawarabayasi Y."/>
            <person name="Hino Y."/>
            <person name="Horikawa H."/>
            <person name="Yamazaki S."/>
            <person name="Haikawa Y."/>
            <person name="Jin-no K."/>
            <person name="Takahashi M."/>
            <person name="Sekine M."/>
            <person name="Baba S."/>
            <person name="Ankai A."/>
            <person name="Kosugi H."/>
            <person name="Hosoyama A."/>
            <person name="Fukui S."/>
            <person name="Nagai Y."/>
            <person name="Nishijima K."/>
            <person name="Nakazawa H."/>
            <person name="Takamiya M."/>
            <person name="Masuda S."/>
            <person name="Funahashi T."/>
            <person name="Tanaka T."/>
            <person name="Kudoh Y."/>
            <person name="Yamazaki J."/>
            <person name="Kushida N."/>
            <person name="Oguchi A."/>
            <person name="Aoki K."/>
            <person name="Kubota K."/>
            <person name="Nakamura Y."/>
            <person name="Nomura N."/>
            <person name="Sako Y."/>
            <person name="Kikuchi H."/>
        </authorList>
    </citation>
    <scope>NUCLEOTIDE SEQUENCE [LARGE SCALE GENOMIC DNA]</scope>
    <source>
        <strain evidence="4">ATCC 700893 / DSM 11879 / JCM 9820 / NBRC 100138 / K1</strain>
    </source>
</reference>
<proteinExistence type="predicted"/>
<keyword evidence="2" id="KW-0472">Membrane</keyword>
<protein>
    <submittedName>
        <fullName evidence="3">Uncharacterized protein</fullName>
    </submittedName>
</protein>
<dbReference type="EMBL" id="BA000002">
    <property type="protein sequence ID" value="BAA79588.2"/>
    <property type="molecule type" value="Genomic_DNA"/>
</dbReference>
<feature type="transmembrane region" description="Helical" evidence="2">
    <location>
        <begin position="397"/>
        <end position="416"/>
    </location>
</feature>
<keyword evidence="2" id="KW-0812">Transmembrane</keyword>
<name>Q9YEF8_AERPE</name>
<organism evidence="3 4">
    <name type="scientific">Aeropyrum pernix (strain ATCC 700893 / DSM 11879 / JCM 9820 / NBRC 100138 / K1)</name>
    <dbReference type="NCBI Taxonomy" id="272557"/>
    <lineage>
        <taxon>Archaea</taxon>
        <taxon>Thermoproteota</taxon>
        <taxon>Thermoprotei</taxon>
        <taxon>Desulfurococcales</taxon>
        <taxon>Desulfurococcaceae</taxon>
        <taxon>Aeropyrum</taxon>
    </lineage>
</organism>
<keyword evidence="2" id="KW-1133">Transmembrane helix</keyword>